<evidence type="ECO:0000256" key="5">
    <source>
        <dbReference type="ARBA" id="ARBA00022692"/>
    </source>
</evidence>
<dbReference type="Pfam" id="PF08376">
    <property type="entry name" value="NIT"/>
    <property type="match status" value="1"/>
</dbReference>
<dbReference type="SUPFAM" id="SSF55874">
    <property type="entry name" value="ATPase domain of HSP90 chaperone/DNA topoisomerase II/histidine kinase"/>
    <property type="match status" value="1"/>
</dbReference>
<evidence type="ECO:0000256" key="9">
    <source>
        <dbReference type="SAM" id="Phobius"/>
    </source>
</evidence>
<evidence type="ECO:0000256" key="4">
    <source>
        <dbReference type="ARBA" id="ARBA00022679"/>
    </source>
</evidence>
<dbReference type="Gene3D" id="3.30.565.10">
    <property type="entry name" value="Histidine kinase-like ATPase, C-terminal domain"/>
    <property type="match status" value="1"/>
</dbReference>
<feature type="transmembrane region" description="Helical" evidence="9">
    <location>
        <begin position="303"/>
        <end position="325"/>
    </location>
</feature>
<sequence length="739" mass="79772">MSGPDGTGRGIRTQLNKIVLIPAITFLVLFAVLSAATVTQALALRAAAAQSEEGIRLYAALVELQRERELAVRYLGDPSPEALGLLRAQQTAADEALTAVGLTEDDLAEADLRSALNERETLREDVAARRTDRTDSHRRYSAVIAAGIDHYATHSRQFDDGAAVAAGGVLVQTMRTQETFAQADALIAGARAAGELTEADRIAFSGLVNELERRLNELRWALAEPAARDYTALAHSTEWDSMVDRAGQVAGWRPAAESEAAALPPAVVGWEDGADSVNAGLVAMTETQARATVDTTREASVQVLSTAIGGSILALFAGALAYGIASKTAARLTGRLSRLRRDTLDLAGTELPEIVRRLERGEDVDLGTQPRRLDYGGDEIGQVADAFNTAQRTAVAAAVRQAEIRSGANRVFLALAHRDQSLLQRQLRLLDRIEREEEDPDLLERLFQLDHLATRGRRNAENLIILAGGQPGRRWRAPVPLVDVLRSAVSEVEDYARVTVLPTPDLALRGEGVADVIHLFAELVENAARYSPPHTRVEVHSERVSRGVAVEIRDQGLGMGAEGLAEANERLAAVPEFDVVALDENARLGLFVVARLAARHDIQVRLRAGADGGTQAIVLLPNTLVAETVPEAPATGRREAEGAAAPPHDRSPATQRTDAEEAPAARNGTDSRPPLPRRRRQTHLTVHLRDGDGPPDSPPAPAGERRSPEEARRMMEAFHRGTRRGRDSDPTRFSETVTE</sequence>
<gene>
    <name evidence="11" type="ORF">FOF52_10085</name>
</gene>
<dbReference type="InterPro" id="IPR003594">
    <property type="entry name" value="HATPase_dom"/>
</dbReference>
<dbReference type="PANTHER" id="PTHR45436">
    <property type="entry name" value="SENSOR HISTIDINE KINASE YKOH"/>
    <property type="match status" value="1"/>
</dbReference>
<dbReference type="Proteomes" id="UP000832041">
    <property type="component" value="Chromosome"/>
</dbReference>
<evidence type="ECO:0000256" key="3">
    <source>
        <dbReference type="ARBA" id="ARBA00022553"/>
    </source>
</evidence>
<keyword evidence="5 9" id="KW-0812">Transmembrane</keyword>
<dbReference type="PROSITE" id="PS50109">
    <property type="entry name" value="HIS_KIN"/>
    <property type="match status" value="1"/>
</dbReference>
<dbReference type="InterPro" id="IPR005467">
    <property type="entry name" value="His_kinase_dom"/>
</dbReference>
<dbReference type="EC" id="2.7.13.3" evidence="2"/>
<evidence type="ECO:0000259" key="10">
    <source>
        <dbReference type="PROSITE" id="PS50109"/>
    </source>
</evidence>
<reference evidence="11 12" key="1">
    <citation type="submission" date="2020-04" db="EMBL/GenBank/DDBJ databases">
        <title>Thermobifida alba genome sequencing and assembly.</title>
        <authorList>
            <person name="Luzics S."/>
            <person name="Horvath B."/>
            <person name="Nagy I."/>
            <person name="Toth A."/>
            <person name="Nagy I."/>
            <person name="Kukolya J."/>
        </authorList>
    </citation>
    <scope>NUCLEOTIDE SEQUENCE [LARGE SCALE GENOMIC DNA]</scope>
    <source>
        <strain evidence="11 12">DSM 43795</strain>
    </source>
</reference>
<evidence type="ECO:0000256" key="8">
    <source>
        <dbReference type="SAM" id="MobiDB-lite"/>
    </source>
</evidence>
<feature type="region of interest" description="Disordered" evidence="8">
    <location>
        <begin position="633"/>
        <end position="739"/>
    </location>
</feature>
<feature type="compositionally biased region" description="Basic and acidic residues" evidence="8">
    <location>
        <begin position="636"/>
        <end position="651"/>
    </location>
</feature>
<accession>A0ABY4L467</accession>
<keyword evidence="4" id="KW-0808">Transferase</keyword>
<evidence type="ECO:0000313" key="12">
    <source>
        <dbReference type="Proteomes" id="UP000832041"/>
    </source>
</evidence>
<evidence type="ECO:0000256" key="7">
    <source>
        <dbReference type="ARBA" id="ARBA00022989"/>
    </source>
</evidence>
<dbReference type="EMBL" id="CP051627">
    <property type="protein sequence ID" value="UPT21263.1"/>
    <property type="molecule type" value="Genomic_DNA"/>
</dbReference>
<keyword evidence="7 9" id="KW-1133">Transmembrane helix</keyword>
<name>A0ABY4L467_THEAE</name>
<comment type="catalytic activity">
    <reaction evidence="1">
        <text>ATP + protein L-histidine = ADP + protein N-phospho-L-histidine.</text>
        <dbReference type="EC" id="2.7.13.3"/>
    </reaction>
</comment>
<dbReference type="Pfam" id="PF02518">
    <property type="entry name" value="HATPase_c"/>
    <property type="match status" value="1"/>
</dbReference>
<dbReference type="GO" id="GO:0016301">
    <property type="term" value="F:kinase activity"/>
    <property type="evidence" value="ECO:0007669"/>
    <property type="project" value="UniProtKB-KW"/>
</dbReference>
<keyword evidence="3" id="KW-0597">Phosphoprotein</keyword>
<evidence type="ECO:0000313" key="11">
    <source>
        <dbReference type="EMBL" id="UPT21263.1"/>
    </source>
</evidence>
<feature type="domain" description="Histidine kinase" evidence="10">
    <location>
        <begin position="516"/>
        <end position="624"/>
    </location>
</feature>
<protein>
    <recommendedName>
        <fullName evidence="2">histidine kinase</fullName>
        <ecNumber evidence="2">2.7.13.3</ecNumber>
    </recommendedName>
</protein>
<evidence type="ECO:0000256" key="2">
    <source>
        <dbReference type="ARBA" id="ARBA00012438"/>
    </source>
</evidence>
<dbReference type="PANTHER" id="PTHR45436:SF5">
    <property type="entry name" value="SENSOR HISTIDINE KINASE TRCS"/>
    <property type="match status" value="1"/>
</dbReference>
<dbReference type="InterPro" id="IPR036890">
    <property type="entry name" value="HATPase_C_sf"/>
</dbReference>
<dbReference type="RefSeq" id="WP_248593572.1">
    <property type="nucleotide sequence ID" value="NZ_BAABEB010000002.1"/>
</dbReference>
<keyword evidence="9" id="KW-0472">Membrane</keyword>
<feature type="compositionally biased region" description="Basic and acidic residues" evidence="8">
    <location>
        <begin position="703"/>
        <end position="732"/>
    </location>
</feature>
<feature type="transmembrane region" description="Helical" evidence="9">
    <location>
        <begin position="18"/>
        <end position="38"/>
    </location>
</feature>
<evidence type="ECO:0000256" key="6">
    <source>
        <dbReference type="ARBA" id="ARBA00022777"/>
    </source>
</evidence>
<keyword evidence="6 11" id="KW-0418">Kinase</keyword>
<keyword evidence="12" id="KW-1185">Reference proteome</keyword>
<evidence type="ECO:0000256" key="1">
    <source>
        <dbReference type="ARBA" id="ARBA00000085"/>
    </source>
</evidence>
<proteinExistence type="predicted"/>
<dbReference type="InterPro" id="IPR013587">
    <property type="entry name" value="Nitrate/nitrite_sensing"/>
</dbReference>
<dbReference type="InterPro" id="IPR050428">
    <property type="entry name" value="TCS_sensor_his_kinase"/>
</dbReference>
<organism evidence="11 12">
    <name type="scientific">Thermobifida alba</name>
    <name type="common">Thermomonospora alba</name>
    <dbReference type="NCBI Taxonomy" id="53522"/>
    <lineage>
        <taxon>Bacteria</taxon>
        <taxon>Bacillati</taxon>
        <taxon>Actinomycetota</taxon>
        <taxon>Actinomycetes</taxon>
        <taxon>Streptosporangiales</taxon>
        <taxon>Nocardiopsidaceae</taxon>
        <taxon>Thermobifida</taxon>
    </lineage>
</organism>
<dbReference type="SMART" id="SM00387">
    <property type="entry name" value="HATPase_c"/>
    <property type="match status" value="1"/>
</dbReference>